<name>A0A931DH94_9ACTN</name>
<dbReference type="RefSeq" id="WP_197011888.1">
    <property type="nucleotide sequence ID" value="NZ_BAABES010000004.1"/>
</dbReference>
<keyword evidence="2" id="KW-1185">Reference proteome</keyword>
<organism evidence="1 2">
    <name type="scientific">Actinomadura viridis</name>
    <dbReference type="NCBI Taxonomy" id="58110"/>
    <lineage>
        <taxon>Bacteria</taxon>
        <taxon>Bacillati</taxon>
        <taxon>Actinomycetota</taxon>
        <taxon>Actinomycetes</taxon>
        <taxon>Streptosporangiales</taxon>
        <taxon>Thermomonosporaceae</taxon>
        <taxon>Actinomadura</taxon>
    </lineage>
</organism>
<dbReference type="AlphaFoldDB" id="A0A931DH94"/>
<reference evidence="1" key="1">
    <citation type="submission" date="2020-11" db="EMBL/GenBank/DDBJ databases">
        <title>Sequencing the genomes of 1000 actinobacteria strains.</title>
        <authorList>
            <person name="Klenk H.-P."/>
        </authorList>
    </citation>
    <scope>NUCLEOTIDE SEQUENCE</scope>
    <source>
        <strain evidence="1">DSM 43175</strain>
    </source>
</reference>
<dbReference type="Proteomes" id="UP000614047">
    <property type="component" value="Unassembled WGS sequence"/>
</dbReference>
<proteinExistence type="predicted"/>
<evidence type="ECO:0000313" key="1">
    <source>
        <dbReference type="EMBL" id="MBG6089257.1"/>
    </source>
</evidence>
<sequence length="249" mass="26927">MHTWDLMRQDDNGNRYRMASHDSRVGALAQMLMMESGVQHKQMYWVTGPAIPAVRTNRDLYLHVLRIGRDAATASWSLSAFLRALWKVSVPLSAHQSLEADDVAAMFSAAAGVAPAEYDPAWSTRDLSLPGGEPRGYADWERVLLSQLADLEDFLASPPGPRARFGVDAPRPAGAGSRATPPRWCNFDPATYLECAIAGSLGGWDAADGVRVPLAAPGGAPTERSPVRALTTLTWPDLARVIVCGQLYA</sequence>
<comment type="caution">
    <text evidence="1">The sequence shown here is derived from an EMBL/GenBank/DDBJ whole genome shotgun (WGS) entry which is preliminary data.</text>
</comment>
<protein>
    <submittedName>
        <fullName evidence="1">Uncharacterized protein</fullName>
    </submittedName>
</protein>
<gene>
    <name evidence="1" type="ORF">IW256_003370</name>
</gene>
<evidence type="ECO:0000313" key="2">
    <source>
        <dbReference type="Proteomes" id="UP000614047"/>
    </source>
</evidence>
<dbReference type="EMBL" id="JADOUA010000001">
    <property type="protein sequence ID" value="MBG6089257.1"/>
    <property type="molecule type" value="Genomic_DNA"/>
</dbReference>
<accession>A0A931DH94</accession>